<evidence type="ECO:0000313" key="3">
    <source>
        <dbReference type="Proteomes" id="UP000639338"/>
    </source>
</evidence>
<feature type="region of interest" description="Disordered" evidence="1">
    <location>
        <begin position="1"/>
        <end position="25"/>
    </location>
</feature>
<dbReference type="OrthoDB" id="641149at2759"/>
<gene>
    <name evidence="2" type="ORF">HCN44_000088</name>
</gene>
<proteinExistence type="predicted"/>
<accession>A0A834XN02</accession>
<evidence type="ECO:0000313" key="2">
    <source>
        <dbReference type="EMBL" id="KAF7990283.1"/>
    </source>
</evidence>
<keyword evidence="3" id="KW-1185">Reference proteome</keyword>
<sequence>MAGKPEQSISHPAPPNHHHTQQHYHQNYQDNNNCHEQQQQHQNLLNNQEFNENSVLVYIPNDNYAYQQLSDNIETTNYQQNIDNQTTTTDDIYDKLNYPCDNNTTIKTIDLNYHQNNNNKINNPSNCNDNNKSLPSNAIILSDIDDKCNSYDNSYEICHFDTNGIEYLDNCANNIQLNDDLLINKNFDCEDNRGCDSVRSDTEGQACYWATLIPEKAGNRLT</sequence>
<dbReference type="EMBL" id="JACMRX010000004">
    <property type="protein sequence ID" value="KAF7990283.1"/>
    <property type="molecule type" value="Genomic_DNA"/>
</dbReference>
<comment type="caution">
    <text evidence="2">The sequence shown here is derived from an EMBL/GenBank/DDBJ whole genome shotgun (WGS) entry which is preliminary data.</text>
</comment>
<organism evidence="2 3">
    <name type="scientific">Aphidius gifuensis</name>
    <name type="common">Parasitoid wasp</name>
    <dbReference type="NCBI Taxonomy" id="684658"/>
    <lineage>
        <taxon>Eukaryota</taxon>
        <taxon>Metazoa</taxon>
        <taxon>Ecdysozoa</taxon>
        <taxon>Arthropoda</taxon>
        <taxon>Hexapoda</taxon>
        <taxon>Insecta</taxon>
        <taxon>Pterygota</taxon>
        <taxon>Neoptera</taxon>
        <taxon>Endopterygota</taxon>
        <taxon>Hymenoptera</taxon>
        <taxon>Apocrita</taxon>
        <taxon>Ichneumonoidea</taxon>
        <taxon>Braconidae</taxon>
        <taxon>Aphidiinae</taxon>
        <taxon>Aphidius</taxon>
    </lineage>
</organism>
<name>A0A834XN02_APHGI</name>
<dbReference type="AlphaFoldDB" id="A0A834XN02"/>
<protein>
    <submittedName>
        <fullName evidence="2">Uncharacterized protein</fullName>
    </submittedName>
</protein>
<dbReference type="Proteomes" id="UP000639338">
    <property type="component" value="Unassembled WGS sequence"/>
</dbReference>
<reference evidence="2 3" key="1">
    <citation type="submission" date="2020-08" db="EMBL/GenBank/DDBJ databases">
        <title>Aphidius gifuensis genome sequencing and assembly.</title>
        <authorList>
            <person name="Du Z."/>
        </authorList>
    </citation>
    <scope>NUCLEOTIDE SEQUENCE [LARGE SCALE GENOMIC DNA]</scope>
    <source>
        <strain evidence="2">YNYX2018</strain>
        <tissue evidence="2">Adults</tissue>
    </source>
</reference>
<evidence type="ECO:0000256" key="1">
    <source>
        <dbReference type="SAM" id="MobiDB-lite"/>
    </source>
</evidence>